<keyword evidence="3" id="KW-1185">Reference proteome</keyword>
<feature type="transmembrane region" description="Helical" evidence="1">
    <location>
        <begin position="144"/>
        <end position="164"/>
    </location>
</feature>
<dbReference type="EMBL" id="AP023361">
    <property type="protein sequence ID" value="BCJ90490.1"/>
    <property type="molecule type" value="Genomic_DNA"/>
</dbReference>
<reference evidence="2 3" key="1">
    <citation type="submission" date="2020-08" db="EMBL/GenBank/DDBJ databases">
        <title>Genome sequence of Rhizobiales bacterium strain IZ6.</title>
        <authorList>
            <person name="Nakai R."/>
            <person name="Naganuma T."/>
        </authorList>
    </citation>
    <scope>NUCLEOTIDE SEQUENCE [LARGE SCALE GENOMIC DNA]</scope>
    <source>
        <strain evidence="2 3">IZ6</strain>
    </source>
</reference>
<keyword evidence="1" id="KW-0812">Transmembrane</keyword>
<evidence type="ECO:0000313" key="2">
    <source>
        <dbReference type="EMBL" id="BCJ90490.1"/>
    </source>
</evidence>
<name>A0A6S6QU61_9HYPH</name>
<sequence length="228" mass="25456">MRERILGVALAPWFLSSLAAINALVFTLSVSIPDDPHPFLDEWGPVSILSGFQLLVCGILALEIYKLRPAWIWRLIGWGFFFLCADEMLQLHESSDRLIHWILGVQQTRITNHLDDVIVGLYGLAGLAALFAGRAEIVFFRRQWWLFALGFTGFAVMVAFDLMGGDLGALWSYLDVSAHQGKVWAEVVEEGFKLAGGFFCVTALRKCWDMLQAPASRLYPNAPPVPAE</sequence>
<keyword evidence="1" id="KW-1133">Transmembrane helix</keyword>
<gene>
    <name evidence="2" type="ORF">IZ6_12250</name>
</gene>
<feature type="transmembrane region" description="Helical" evidence="1">
    <location>
        <begin position="71"/>
        <end position="90"/>
    </location>
</feature>
<dbReference type="Proteomes" id="UP000515317">
    <property type="component" value="Chromosome"/>
</dbReference>
<protein>
    <submittedName>
        <fullName evidence="2">Uncharacterized protein</fullName>
    </submittedName>
</protein>
<accession>A0A6S6QU61</accession>
<evidence type="ECO:0000256" key="1">
    <source>
        <dbReference type="SAM" id="Phobius"/>
    </source>
</evidence>
<dbReference type="KEGG" id="tso:IZ6_12250"/>
<organism evidence="2 3">
    <name type="scientific">Terrihabitans soli</name>
    <dbReference type="NCBI Taxonomy" id="708113"/>
    <lineage>
        <taxon>Bacteria</taxon>
        <taxon>Pseudomonadati</taxon>
        <taxon>Pseudomonadota</taxon>
        <taxon>Alphaproteobacteria</taxon>
        <taxon>Hyphomicrobiales</taxon>
        <taxon>Terrihabitans</taxon>
    </lineage>
</organism>
<dbReference type="RefSeq" id="WP_222877116.1">
    <property type="nucleotide sequence ID" value="NZ_AP023361.1"/>
</dbReference>
<proteinExistence type="predicted"/>
<evidence type="ECO:0000313" key="3">
    <source>
        <dbReference type="Proteomes" id="UP000515317"/>
    </source>
</evidence>
<feature type="transmembrane region" description="Helical" evidence="1">
    <location>
        <begin position="43"/>
        <end position="64"/>
    </location>
</feature>
<feature type="transmembrane region" description="Helical" evidence="1">
    <location>
        <begin position="110"/>
        <end position="132"/>
    </location>
</feature>
<keyword evidence="1" id="KW-0472">Membrane</keyword>
<dbReference type="AlphaFoldDB" id="A0A6S6QU61"/>